<proteinExistence type="predicted"/>
<organism evidence="1 2">
    <name type="scientific">Candidatus Curtissbacteria bacterium GW2011_GWA1_40_9</name>
    <dbReference type="NCBI Taxonomy" id="1618408"/>
    <lineage>
        <taxon>Bacteria</taxon>
        <taxon>Candidatus Curtissiibacteriota</taxon>
    </lineage>
</organism>
<accession>A0A0G0WSH8</accession>
<comment type="caution">
    <text evidence="1">The sequence shown here is derived from an EMBL/GenBank/DDBJ whole genome shotgun (WGS) entry which is preliminary data.</text>
</comment>
<sequence>MKRNTHFFKFSTQKGQALISLLIFTTIATTVTAGAVAVTIINSQSTTKFTQGETVYHVAEAGIENAILRLLRDRTYSGEILNVDSATATITVSGSGTVTITSEGKIGDNIRKIQVTGTMSNNQFSITAWNEIN</sequence>
<evidence type="ECO:0000313" key="2">
    <source>
        <dbReference type="Proteomes" id="UP000034292"/>
    </source>
</evidence>
<reference evidence="1 2" key="1">
    <citation type="journal article" date="2015" name="Nature">
        <title>rRNA introns, odd ribosomes, and small enigmatic genomes across a large radiation of phyla.</title>
        <authorList>
            <person name="Brown C.T."/>
            <person name="Hug L.A."/>
            <person name="Thomas B.C."/>
            <person name="Sharon I."/>
            <person name="Castelle C.J."/>
            <person name="Singh A."/>
            <person name="Wilkins M.J."/>
            <person name="Williams K.H."/>
            <person name="Banfield J.F."/>
        </authorList>
    </citation>
    <scope>NUCLEOTIDE SEQUENCE [LARGE SCALE GENOMIC DNA]</scope>
</reference>
<gene>
    <name evidence="1" type="ORF">UU23_C0001G0101</name>
</gene>
<protein>
    <recommendedName>
        <fullName evidence="3">Type 4 fimbrial biogenesis protein PilX N-terminal domain-containing protein</fullName>
    </recommendedName>
</protein>
<dbReference type="STRING" id="1618408.UU23_C0001G0101"/>
<name>A0A0G0WSH8_9BACT</name>
<evidence type="ECO:0000313" key="1">
    <source>
        <dbReference type="EMBL" id="KKR78337.1"/>
    </source>
</evidence>
<dbReference type="AlphaFoldDB" id="A0A0G0WSH8"/>
<evidence type="ECO:0008006" key="3">
    <source>
        <dbReference type="Google" id="ProtNLM"/>
    </source>
</evidence>
<dbReference type="EMBL" id="LBZV01000001">
    <property type="protein sequence ID" value="KKR78337.1"/>
    <property type="molecule type" value="Genomic_DNA"/>
</dbReference>
<dbReference type="Proteomes" id="UP000034292">
    <property type="component" value="Unassembled WGS sequence"/>
</dbReference>